<dbReference type="FunFam" id="2.60.120.10:FF:000032">
    <property type="entry name" value="Mannose-1-phosphate guanylyltransferase/mannose-6-phosphate isomerase"/>
    <property type="match status" value="1"/>
</dbReference>
<proteinExistence type="inferred from homology"/>
<evidence type="ECO:0000256" key="1">
    <source>
        <dbReference type="ARBA" id="ARBA00006115"/>
    </source>
</evidence>
<dbReference type="InterPro" id="IPR011051">
    <property type="entry name" value="RmlC_Cupin_sf"/>
</dbReference>
<dbReference type="FunFam" id="3.90.550.10:FF:000046">
    <property type="entry name" value="Mannose-1-phosphate guanylyltransferase (GDP)"/>
    <property type="match status" value="1"/>
</dbReference>
<evidence type="ECO:0000256" key="2">
    <source>
        <dbReference type="ARBA" id="ARBA00012387"/>
    </source>
</evidence>
<dbReference type="CDD" id="cd02213">
    <property type="entry name" value="cupin_PMI_typeII_C"/>
    <property type="match status" value="1"/>
</dbReference>
<keyword evidence="3" id="KW-0808">Transferase</keyword>
<evidence type="ECO:0000313" key="12">
    <source>
        <dbReference type="EMBL" id="ABO49927.1"/>
    </source>
</evidence>
<dbReference type="SUPFAM" id="SSF53448">
    <property type="entry name" value="Nucleotide-diphospho-sugar transferases"/>
    <property type="match status" value="1"/>
</dbReference>
<accession>A4J4C4</accession>
<dbReference type="AlphaFoldDB" id="A4J4C4"/>
<dbReference type="RefSeq" id="WP_011877747.1">
    <property type="nucleotide sequence ID" value="NC_009253.1"/>
</dbReference>
<evidence type="ECO:0000256" key="6">
    <source>
        <dbReference type="ARBA" id="ARBA00023134"/>
    </source>
</evidence>
<dbReference type="GO" id="GO:0005525">
    <property type="term" value="F:GTP binding"/>
    <property type="evidence" value="ECO:0007669"/>
    <property type="project" value="UniProtKB-KW"/>
</dbReference>
<dbReference type="PANTHER" id="PTHR46390:SF1">
    <property type="entry name" value="MANNOSE-1-PHOSPHATE GUANYLYLTRANSFERASE"/>
    <property type="match status" value="1"/>
</dbReference>
<dbReference type="Pfam" id="PF01050">
    <property type="entry name" value="MannoseP_isomer"/>
    <property type="match status" value="1"/>
</dbReference>
<dbReference type="InterPro" id="IPR005835">
    <property type="entry name" value="NTP_transferase_dom"/>
</dbReference>
<evidence type="ECO:0000313" key="13">
    <source>
        <dbReference type="Proteomes" id="UP000001556"/>
    </source>
</evidence>
<dbReference type="OrthoDB" id="9806359at2"/>
<protein>
    <recommendedName>
        <fullName evidence="2">mannose-1-phosphate guanylyltransferase</fullName>
        <ecNumber evidence="2">2.7.7.13</ecNumber>
    </recommendedName>
</protein>
<keyword evidence="5" id="KW-0547">Nucleotide-binding</keyword>
<feature type="domain" description="Mannose-6-phosphate isomerase type II C-terminal" evidence="10">
    <location>
        <begin position="340"/>
        <end position="451"/>
    </location>
</feature>
<dbReference type="InterPro" id="IPR014710">
    <property type="entry name" value="RmlC-like_jellyroll"/>
</dbReference>
<organism evidence="12 13">
    <name type="scientific">Desulforamulus reducens (strain ATCC BAA-1160 / DSM 100696 / MI-1)</name>
    <name type="common">Desulfotomaculum reducens</name>
    <dbReference type="NCBI Taxonomy" id="349161"/>
    <lineage>
        <taxon>Bacteria</taxon>
        <taxon>Bacillati</taxon>
        <taxon>Bacillota</taxon>
        <taxon>Clostridia</taxon>
        <taxon>Eubacteriales</taxon>
        <taxon>Peptococcaceae</taxon>
        <taxon>Desulforamulus</taxon>
    </lineage>
</organism>
<dbReference type="Proteomes" id="UP000001556">
    <property type="component" value="Chromosome"/>
</dbReference>
<dbReference type="Pfam" id="PF00483">
    <property type="entry name" value="NTP_transferase"/>
    <property type="match status" value="1"/>
</dbReference>
<name>A4J4C4_DESRM</name>
<evidence type="ECO:0000259" key="10">
    <source>
        <dbReference type="Pfam" id="PF01050"/>
    </source>
</evidence>
<dbReference type="InterPro" id="IPR049577">
    <property type="entry name" value="GMPP_N"/>
</dbReference>
<gene>
    <name evidence="12" type="ordered locus">Dred_1397</name>
</gene>
<dbReference type="GO" id="GO:0000271">
    <property type="term" value="P:polysaccharide biosynthetic process"/>
    <property type="evidence" value="ECO:0007669"/>
    <property type="project" value="InterPro"/>
</dbReference>
<dbReference type="GO" id="GO:0016853">
    <property type="term" value="F:isomerase activity"/>
    <property type="evidence" value="ECO:0007669"/>
    <property type="project" value="UniProtKB-KW"/>
</dbReference>
<dbReference type="KEGG" id="drm:Dred_1397"/>
<dbReference type="NCBIfam" id="TIGR01479">
    <property type="entry name" value="GMP_PMI"/>
    <property type="match status" value="1"/>
</dbReference>
<dbReference type="InterPro" id="IPR054566">
    <property type="entry name" value="ManC/GMP-like_b-helix"/>
</dbReference>
<dbReference type="InterPro" id="IPR001538">
    <property type="entry name" value="Man6P_isomerase-2_C"/>
</dbReference>
<feature type="domain" description="Nucleotidyl transferase" evidence="9">
    <location>
        <begin position="2"/>
        <end position="270"/>
    </location>
</feature>
<dbReference type="InterPro" id="IPR029044">
    <property type="entry name" value="Nucleotide-diphossugar_trans"/>
</dbReference>
<keyword evidence="12" id="KW-0413">Isomerase</keyword>
<evidence type="ECO:0000256" key="3">
    <source>
        <dbReference type="ARBA" id="ARBA00022679"/>
    </source>
</evidence>
<sequence length="461" mass="53152">MKVIILAGGIGTRLWPLSRTNYPKQFLKIKKMARSIFQMTYERCLKLTDHQQIYIVTNINYKFLVVGQIEELGHQIDDRQILIEPVGKNTLPAIYYGVKEIQKQGDDITVVFPSDHLIKDEERFINTIKQGENLADQYIITFGICPTKPHTGYGYIKPKEPLQVGNRVDQFKEKPDKETAVNYLAMGYLWNSGMFMFRTDIFCQEVKEYLPDVCDAFKSPNILDIYDQTPSVSIDYGLMEKSKNVAVIPLDVHWSDLGSFDAFYDEFDVDEQGNLNFDKDILIDSSNNMLYSNKEKAVALIGVHDLILVDQKDALLVCRRDHSQRVKEVVDRLKELNDPRADYHLTAYRPWGSYTILEEGFFYKIKRITVLPGKKLSYQLHHHRSEHWVVVKGTAKVTIEGKETFVRSGESTFVQTGFKHRLENPGKVLLEVIEVQLGEYLNEDDIVRLDDDFGRSSGTLE</sequence>
<dbReference type="PANTHER" id="PTHR46390">
    <property type="entry name" value="MANNOSE-1-PHOSPHATE GUANYLYLTRANSFERASE"/>
    <property type="match status" value="1"/>
</dbReference>
<dbReference type="GO" id="GO:0009298">
    <property type="term" value="P:GDP-mannose biosynthetic process"/>
    <property type="evidence" value="ECO:0007669"/>
    <property type="project" value="TreeGrafter"/>
</dbReference>
<keyword evidence="13" id="KW-1185">Reference proteome</keyword>
<evidence type="ECO:0000256" key="8">
    <source>
        <dbReference type="RuleBase" id="RU004190"/>
    </source>
</evidence>
<dbReference type="Gene3D" id="2.60.120.10">
    <property type="entry name" value="Jelly Rolls"/>
    <property type="match status" value="1"/>
</dbReference>
<dbReference type="STRING" id="349161.Dred_1397"/>
<dbReference type="eggNOG" id="COG0836">
    <property type="taxonomic scope" value="Bacteria"/>
</dbReference>
<evidence type="ECO:0000256" key="5">
    <source>
        <dbReference type="ARBA" id="ARBA00022741"/>
    </source>
</evidence>
<dbReference type="Pfam" id="PF22640">
    <property type="entry name" value="ManC_GMP_beta-helix"/>
    <property type="match status" value="1"/>
</dbReference>
<comment type="similarity">
    <text evidence="1 8">Belongs to the mannose-6-phosphate isomerase type 2 family.</text>
</comment>
<dbReference type="EMBL" id="CP000612">
    <property type="protein sequence ID" value="ABO49927.1"/>
    <property type="molecule type" value="Genomic_DNA"/>
</dbReference>
<evidence type="ECO:0000256" key="7">
    <source>
        <dbReference type="ARBA" id="ARBA00047343"/>
    </source>
</evidence>
<comment type="catalytic activity">
    <reaction evidence="7">
        <text>alpha-D-mannose 1-phosphate + GTP + H(+) = GDP-alpha-D-mannose + diphosphate</text>
        <dbReference type="Rhea" id="RHEA:15229"/>
        <dbReference type="ChEBI" id="CHEBI:15378"/>
        <dbReference type="ChEBI" id="CHEBI:33019"/>
        <dbReference type="ChEBI" id="CHEBI:37565"/>
        <dbReference type="ChEBI" id="CHEBI:57527"/>
        <dbReference type="ChEBI" id="CHEBI:58409"/>
        <dbReference type="EC" id="2.7.7.13"/>
    </reaction>
</comment>
<dbReference type="InterPro" id="IPR006375">
    <property type="entry name" value="Man1P_GuaTrfase/Man6P_Isoase"/>
</dbReference>
<reference evidence="12 13" key="1">
    <citation type="submission" date="2007-03" db="EMBL/GenBank/DDBJ databases">
        <title>Complete sequence of Desulfotomaculum reducens MI-1.</title>
        <authorList>
            <consortium name="US DOE Joint Genome Institute"/>
            <person name="Copeland A."/>
            <person name="Lucas S."/>
            <person name="Lapidus A."/>
            <person name="Barry K."/>
            <person name="Detter J.C."/>
            <person name="Glavina del Rio T."/>
            <person name="Hammon N."/>
            <person name="Israni S."/>
            <person name="Dalin E."/>
            <person name="Tice H."/>
            <person name="Pitluck S."/>
            <person name="Sims D."/>
            <person name="Brettin T."/>
            <person name="Bruce D."/>
            <person name="Han C."/>
            <person name="Tapia R."/>
            <person name="Schmutz J."/>
            <person name="Larimer F."/>
            <person name="Land M."/>
            <person name="Hauser L."/>
            <person name="Kyrpides N."/>
            <person name="Kim E."/>
            <person name="Tebo B.M."/>
            <person name="Richardson P."/>
        </authorList>
    </citation>
    <scope>NUCLEOTIDE SEQUENCE [LARGE SCALE GENOMIC DNA]</scope>
    <source>
        <strain evidence="12 13">MI-1</strain>
    </source>
</reference>
<dbReference type="GO" id="GO:0004475">
    <property type="term" value="F:mannose-1-phosphate guanylyltransferase (GTP) activity"/>
    <property type="evidence" value="ECO:0007669"/>
    <property type="project" value="UniProtKB-EC"/>
</dbReference>
<dbReference type="eggNOG" id="COG0662">
    <property type="taxonomic scope" value="Bacteria"/>
</dbReference>
<dbReference type="CDD" id="cd02509">
    <property type="entry name" value="GDP-M1P_Guanylyltransferase"/>
    <property type="match status" value="1"/>
</dbReference>
<dbReference type="SUPFAM" id="SSF51182">
    <property type="entry name" value="RmlC-like cupins"/>
    <property type="match status" value="1"/>
</dbReference>
<evidence type="ECO:0000259" key="11">
    <source>
        <dbReference type="Pfam" id="PF22640"/>
    </source>
</evidence>
<dbReference type="Gene3D" id="3.90.550.10">
    <property type="entry name" value="Spore Coat Polysaccharide Biosynthesis Protein SpsA, Chain A"/>
    <property type="match status" value="1"/>
</dbReference>
<evidence type="ECO:0000259" key="9">
    <source>
        <dbReference type="Pfam" id="PF00483"/>
    </source>
</evidence>
<dbReference type="InterPro" id="IPR051161">
    <property type="entry name" value="Mannose-6P_isomerase_type2"/>
</dbReference>
<evidence type="ECO:0000256" key="4">
    <source>
        <dbReference type="ARBA" id="ARBA00022695"/>
    </source>
</evidence>
<feature type="domain" description="MannoseP isomerase/GMP-like beta-helix" evidence="11">
    <location>
        <begin position="279"/>
        <end position="333"/>
    </location>
</feature>
<dbReference type="EC" id="2.7.7.13" evidence="2"/>
<dbReference type="HOGENOM" id="CLU_035527_1_0_9"/>
<keyword evidence="6" id="KW-0342">GTP-binding</keyword>
<keyword evidence="4" id="KW-0548">Nucleotidyltransferase</keyword>